<organism evidence="8 9">
    <name type="scientific">Exidia glandulosa HHB12029</name>
    <dbReference type="NCBI Taxonomy" id="1314781"/>
    <lineage>
        <taxon>Eukaryota</taxon>
        <taxon>Fungi</taxon>
        <taxon>Dikarya</taxon>
        <taxon>Basidiomycota</taxon>
        <taxon>Agaricomycotina</taxon>
        <taxon>Agaricomycetes</taxon>
        <taxon>Auriculariales</taxon>
        <taxon>Exidiaceae</taxon>
        <taxon>Exidia</taxon>
    </lineage>
</organism>
<evidence type="ECO:0000256" key="4">
    <source>
        <dbReference type="PROSITE-ProRule" id="PRU00207"/>
    </source>
</evidence>
<dbReference type="Pfam" id="PF02176">
    <property type="entry name" value="zf-TRAF"/>
    <property type="match status" value="2"/>
</dbReference>
<sequence length="486" mass="52973">MSAGFTYVDNVNTNLICCICRAPFLNPVTTRSCAHTFCLECIQTAISITPQCPVDRSTLTTLDLRPANPLLRNLVDELTVECPNASLGCTQTMQRQLVDIHLRDDCAHASVPCTHPGCERQVQRKELGKHDETCRRQDVAMCPYCATERAVEGFETHKRICGREEVVCPSCDAVTIRAEVDTHTAACPLTVVACAHSGNGCAWEGARHAFAHHIAACPYEAIKGFLSIHAGKVAALESENASLRRKVDELEGGLRAAAEEAQAARRSLGPWFRADASTSTSASAVASPAVQPQRPAPEERVLRDRRMSPLNAAMLGVASDAPFVPRTDPSLDASSFFPPFSPPSEDASSDAFPYGRALPAAPSVNINTTLEGSLTSLRNSIMTVSTSLDTMSRRHDVALMTETLRMHEEVQSLRAIVHGLRMQVHQIMMERSQMSLSNLYSSGQTRTSEDGGWSTRAEYFNDRPSTGPSMSVPLMTTVRRTTENKL</sequence>
<evidence type="ECO:0000313" key="9">
    <source>
        <dbReference type="Proteomes" id="UP000077266"/>
    </source>
</evidence>
<evidence type="ECO:0000313" key="8">
    <source>
        <dbReference type="EMBL" id="KZV81613.1"/>
    </source>
</evidence>
<dbReference type="InterPro" id="IPR013083">
    <property type="entry name" value="Znf_RING/FYVE/PHD"/>
</dbReference>
<feature type="zinc finger region" description="TRAF-type" evidence="4">
    <location>
        <begin position="80"/>
        <end position="127"/>
    </location>
</feature>
<evidence type="ECO:0000256" key="5">
    <source>
        <dbReference type="SAM" id="Coils"/>
    </source>
</evidence>
<protein>
    <recommendedName>
        <fullName evidence="10">RING-type domain-containing protein</fullName>
    </recommendedName>
</protein>
<evidence type="ECO:0008006" key="10">
    <source>
        <dbReference type="Google" id="ProtNLM"/>
    </source>
</evidence>
<feature type="domain" description="TRAF-type" evidence="7">
    <location>
        <begin position="156"/>
        <end position="201"/>
    </location>
</feature>
<keyword evidence="5" id="KW-0175">Coiled coil</keyword>
<dbReference type="OrthoDB" id="1630758at2759"/>
<dbReference type="InParanoid" id="A0A165C0Z8"/>
<dbReference type="InterPro" id="IPR018957">
    <property type="entry name" value="Znf_C3HC4_RING-type"/>
</dbReference>
<dbReference type="GO" id="GO:0008270">
    <property type="term" value="F:zinc ion binding"/>
    <property type="evidence" value="ECO:0007669"/>
    <property type="project" value="UniProtKB-KW"/>
</dbReference>
<evidence type="ECO:0000259" key="6">
    <source>
        <dbReference type="PROSITE" id="PS50089"/>
    </source>
</evidence>
<dbReference type="AlphaFoldDB" id="A0A165C0Z8"/>
<reference evidence="8 9" key="1">
    <citation type="journal article" date="2016" name="Mol. Biol. Evol.">
        <title>Comparative Genomics of Early-Diverging Mushroom-Forming Fungi Provides Insights into the Origins of Lignocellulose Decay Capabilities.</title>
        <authorList>
            <person name="Nagy L.G."/>
            <person name="Riley R."/>
            <person name="Tritt A."/>
            <person name="Adam C."/>
            <person name="Daum C."/>
            <person name="Floudas D."/>
            <person name="Sun H."/>
            <person name="Yadav J.S."/>
            <person name="Pangilinan J."/>
            <person name="Larsson K.H."/>
            <person name="Matsuura K."/>
            <person name="Barry K."/>
            <person name="Labutti K."/>
            <person name="Kuo R."/>
            <person name="Ohm R.A."/>
            <person name="Bhattacharya S.S."/>
            <person name="Shirouzu T."/>
            <person name="Yoshinaga Y."/>
            <person name="Martin F.M."/>
            <person name="Grigoriev I.V."/>
            <person name="Hibbett D.S."/>
        </authorList>
    </citation>
    <scope>NUCLEOTIDE SEQUENCE [LARGE SCALE GENOMIC DNA]</scope>
    <source>
        <strain evidence="8 9">HHB12029</strain>
    </source>
</reference>
<dbReference type="Proteomes" id="UP000077266">
    <property type="component" value="Unassembled WGS sequence"/>
</dbReference>
<proteinExistence type="predicted"/>
<evidence type="ECO:0000259" key="7">
    <source>
        <dbReference type="PROSITE" id="PS50145"/>
    </source>
</evidence>
<accession>A0A165C0Z8</accession>
<dbReference type="SUPFAM" id="SSF57850">
    <property type="entry name" value="RING/U-box"/>
    <property type="match status" value="1"/>
</dbReference>
<evidence type="ECO:0000256" key="1">
    <source>
        <dbReference type="ARBA" id="ARBA00022723"/>
    </source>
</evidence>
<dbReference type="InterPro" id="IPR017907">
    <property type="entry name" value="Znf_RING_CS"/>
</dbReference>
<dbReference type="Pfam" id="PF00097">
    <property type="entry name" value="zf-C3HC4"/>
    <property type="match status" value="1"/>
</dbReference>
<keyword evidence="1 4" id="KW-0479">Metal-binding</keyword>
<dbReference type="EMBL" id="KV426379">
    <property type="protein sequence ID" value="KZV81613.1"/>
    <property type="molecule type" value="Genomic_DNA"/>
</dbReference>
<dbReference type="SMART" id="SM00184">
    <property type="entry name" value="RING"/>
    <property type="match status" value="1"/>
</dbReference>
<keyword evidence="9" id="KW-1185">Reference proteome</keyword>
<dbReference type="InterPro" id="IPR001841">
    <property type="entry name" value="Znf_RING"/>
</dbReference>
<feature type="domain" description="TRAF-type" evidence="7">
    <location>
        <begin position="80"/>
        <end position="127"/>
    </location>
</feature>
<dbReference type="InterPro" id="IPR001293">
    <property type="entry name" value="Znf_TRAF"/>
</dbReference>
<dbReference type="SUPFAM" id="SSF49599">
    <property type="entry name" value="TRAF domain-like"/>
    <property type="match status" value="1"/>
</dbReference>
<feature type="domain" description="RING-type" evidence="6">
    <location>
        <begin position="17"/>
        <end position="56"/>
    </location>
</feature>
<gene>
    <name evidence="8" type="ORF">EXIGLDRAFT_844459</name>
</gene>
<keyword evidence="3 4" id="KW-0862">Zinc</keyword>
<evidence type="ECO:0000256" key="3">
    <source>
        <dbReference type="ARBA" id="ARBA00022833"/>
    </source>
</evidence>
<evidence type="ECO:0000256" key="2">
    <source>
        <dbReference type="ARBA" id="ARBA00022771"/>
    </source>
</evidence>
<dbReference type="PROSITE" id="PS50145">
    <property type="entry name" value="ZF_TRAF"/>
    <property type="match status" value="2"/>
</dbReference>
<feature type="coiled-coil region" evidence="5">
    <location>
        <begin position="233"/>
        <end position="267"/>
    </location>
</feature>
<dbReference type="PROSITE" id="PS50089">
    <property type="entry name" value="ZF_RING_2"/>
    <property type="match status" value="1"/>
</dbReference>
<keyword evidence="2 4" id="KW-0863">Zinc-finger</keyword>
<dbReference type="STRING" id="1314781.A0A165C0Z8"/>
<name>A0A165C0Z8_EXIGL</name>
<dbReference type="PANTHER" id="PTHR10131">
    <property type="entry name" value="TNF RECEPTOR ASSOCIATED FACTOR"/>
    <property type="match status" value="1"/>
</dbReference>
<feature type="zinc finger region" description="TRAF-type" evidence="4">
    <location>
        <begin position="156"/>
        <end position="201"/>
    </location>
</feature>
<dbReference type="Gene3D" id="3.30.40.10">
    <property type="entry name" value="Zinc/RING finger domain, C3HC4 (zinc finger)"/>
    <property type="match status" value="3"/>
</dbReference>
<dbReference type="PROSITE" id="PS00518">
    <property type="entry name" value="ZF_RING_1"/>
    <property type="match status" value="1"/>
</dbReference>
<dbReference type="PANTHER" id="PTHR10131:SF94">
    <property type="entry name" value="TNF RECEPTOR-ASSOCIATED FACTOR 4"/>
    <property type="match status" value="1"/>
</dbReference>